<feature type="compositionally biased region" description="Basic and acidic residues" evidence="1">
    <location>
        <begin position="1"/>
        <end position="12"/>
    </location>
</feature>
<gene>
    <name evidence="2" type="ORF">CDAR_286141</name>
</gene>
<name>A0AAV4N6A9_9ARAC</name>
<protein>
    <submittedName>
        <fullName evidence="2">Uncharacterized protein</fullName>
    </submittedName>
</protein>
<sequence>MQDLDTRKESEKTVNSSLSASRHDRGALIGHLSRRQWIRSGEREEPASPQRLGKKWRESPTRVNKLIALNSVNNFFNLPLRGLNEYLE</sequence>
<proteinExistence type="predicted"/>
<keyword evidence="3" id="KW-1185">Reference proteome</keyword>
<reference evidence="2 3" key="1">
    <citation type="submission" date="2021-06" db="EMBL/GenBank/DDBJ databases">
        <title>Caerostris darwini draft genome.</title>
        <authorList>
            <person name="Kono N."/>
            <person name="Arakawa K."/>
        </authorList>
    </citation>
    <scope>NUCLEOTIDE SEQUENCE [LARGE SCALE GENOMIC DNA]</scope>
</reference>
<evidence type="ECO:0000256" key="1">
    <source>
        <dbReference type="SAM" id="MobiDB-lite"/>
    </source>
</evidence>
<evidence type="ECO:0000313" key="3">
    <source>
        <dbReference type="Proteomes" id="UP001054837"/>
    </source>
</evidence>
<accession>A0AAV4N6A9</accession>
<dbReference type="EMBL" id="BPLQ01001140">
    <property type="protein sequence ID" value="GIX78959.1"/>
    <property type="molecule type" value="Genomic_DNA"/>
</dbReference>
<comment type="caution">
    <text evidence="2">The sequence shown here is derived from an EMBL/GenBank/DDBJ whole genome shotgun (WGS) entry which is preliminary data.</text>
</comment>
<dbReference type="Proteomes" id="UP001054837">
    <property type="component" value="Unassembled WGS sequence"/>
</dbReference>
<organism evidence="2 3">
    <name type="scientific">Caerostris darwini</name>
    <dbReference type="NCBI Taxonomy" id="1538125"/>
    <lineage>
        <taxon>Eukaryota</taxon>
        <taxon>Metazoa</taxon>
        <taxon>Ecdysozoa</taxon>
        <taxon>Arthropoda</taxon>
        <taxon>Chelicerata</taxon>
        <taxon>Arachnida</taxon>
        <taxon>Araneae</taxon>
        <taxon>Araneomorphae</taxon>
        <taxon>Entelegynae</taxon>
        <taxon>Araneoidea</taxon>
        <taxon>Araneidae</taxon>
        <taxon>Caerostris</taxon>
    </lineage>
</organism>
<dbReference type="AlphaFoldDB" id="A0AAV4N6A9"/>
<evidence type="ECO:0000313" key="2">
    <source>
        <dbReference type="EMBL" id="GIX78959.1"/>
    </source>
</evidence>
<feature type="region of interest" description="Disordered" evidence="1">
    <location>
        <begin position="1"/>
        <end position="27"/>
    </location>
</feature>